<name>A0A139AVI3_GONPJ</name>
<feature type="region of interest" description="Disordered" evidence="5">
    <location>
        <begin position="137"/>
        <end position="158"/>
    </location>
</feature>
<feature type="transmembrane region" description="Helical" evidence="6">
    <location>
        <begin position="201"/>
        <end position="223"/>
    </location>
</feature>
<dbReference type="EMBL" id="KQ965734">
    <property type="protein sequence ID" value="KXS20746.1"/>
    <property type="molecule type" value="Genomic_DNA"/>
</dbReference>
<proteinExistence type="predicted"/>
<dbReference type="InterPro" id="IPR013057">
    <property type="entry name" value="AA_transpt_TM"/>
</dbReference>
<evidence type="ECO:0000256" key="3">
    <source>
        <dbReference type="ARBA" id="ARBA00022989"/>
    </source>
</evidence>
<evidence type="ECO:0000256" key="4">
    <source>
        <dbReference type="ARBA" id="ARBA00023136"/>
    </source>
</evidence>
<evidence type="ECO:0000313" key="8">
    <source>
        <dbReference type="EMBL" id="KXS20746.1"/>
    </source>
</evidence>
<dbReference type="GO" id="GO:0016020">
    <property type="term" value="C:membrane"/>
    <property type="evidence" value="ECO:0007669"/>
    <property type="project" value="UniProtKB-SubCell"/>
</dbReference>
<feature type="transmembrane region" description="Helical" evidence="6">
    <location>
        <begin position="106"/>
        <end position="129"/>
    </location>
</feature>
<feature type="transmembrane region" description="Helical" evidence="6">
    <location>
        <begin position="83"/>
        <end position="100"/>
    </location>
</feature>
<sequence>MTRLRRRLHAAYIVLAHGYSALPDRPGDGVPARRTNSMASDESRRSSVIGSDTESVNSVLIGTVQMDAAFEWYGEQWGTIPHFLLTVVLVASTATVAVFVKRLDEIIAFVGATSSTILGFIIPFAFLGLSYRQRRSEHQDDESSNNTPRGDRPSHLPHPSSHPNIRHYYAHHSSLQSSSASQTRRPWRGAFDWSNTTKRRLCFLVAGFCTTWMILQIAAIILYEKPMRRP</sequence>
<reference evidence="8 9" key="1">
    <citation type="journal article" date="2015" name="Genome Biol. Evol.">
        <title>Phylogenomic analyses indicate that early fungi evolved digesting cell walls of algal ancestors of land plants.</title>
        <authorList>
            <person name="Chang Y."/>
            <person name="Wang S."/>
            <person name="Sekimoto S."/>
            <person name="Aerts A.L."/>
            <person name="Choi C."/>
            <person name="Clum A."/>
            <person name="LaButti K.M."/>
            <person name="Lindquist E.A."/>
            <person name="Yee Ngan C."/>
            <person name="Ohm R.A."/>
            <person name="Salamov A.A."/>
            <person name="Grigoriev I.V."/>
            <person name="Spatafora J.W."/>
            <person name="Berbee M.L."/>
        </authorList>
    </citation>
    <scope>NUCLEOTIDE SEQUENCE [LARGE SCALE GENOMIC DNA]</scope>
    <source>
        <strain evidence="8 9">JEL478</strain>
    </source>
</reference>
<keyword evidence="4 6" id="KW-0472">Membrane</keyword>
<gene>
    <name evidence="8" type="ORF">M427DRAFT_344061</name>
</gene>
<accession>A0A139AVI3</accession>
<protein>
    <recommendedName>
        <fullName evidence="7">Amino acid transporter transmembrane domain-containing protein</fullName>
    </recommendedName>
</protein>
<evidence type="ECO:0000313" key="9">
    <source>
        <dbReference type="Proteomes" id="UP000070544"/>
    </source>
</evidence>
<keyword evidence="9" id="KW-1185">Reference proteome</keyword>
<dbReference type="AlphaFoldDB" id="A0A139AVI3"/>
<keyword evidence="3 6" id="KW-1133">Transmembrane helix</keyword>
<evidence type="ECO:0000256" key="5">
    <source>
        <dbReference type="SAM" id="MobiDB-lite"/>
    </source>
</evidence>
<feature type="region of interest" description="Disordered" evidence="5">
    <location>
        <begin position="26"/>
        <end position="50"/>
    </location>
</feature>
<feature type="compositionally biased region" description="Polar residues" evidence="5">
    <location>
        <begin position="34"/>
        <end position="50"/>
    </location>
</feature>
<evidence type="ECO:0000256" key="6">
    <source>
        <dbReference type="SAM" id="Phobius"/>
    </source>
</evidence>
<evidence type="ECO:0000259" key="7">
    <source>
        <dbReference type="Pfam" id="PF01490"/>
    </source>
</evidence>
<organism evidence="8 9">
    <name type="scientific">Gonapodya prolifera (strain JEL478)</name>
    <name type="common">Monoblepharis prolifera</name>
    <dbReference type="NCBI Taxonomy" id="1344416"/>
    <lineage>
        <taxon>Eukaryota</taxon>
        <taxon>Fungi</taxon>
        <taxon>Fungi incertae sedis</taxon>
        <taxon>Chytridiomycota</taxon>
        <taxon>Chytridiomycota incertae sedis</taxon>
        <taxon>Monoblepharidomycetes</taxon>
        <taxon>Monoblepharidales</taxon>
        <taxon>Gonapodyaceae</taxon>
        <taxon>Gonapodya</taxon>
    </lineage>
</organism>
<dbReference type="Proteomes" id="UP000070544">
    <property type="component" value="Unassembled WGS sequence"/>
</dbReference>
<comment type="subcellular location">
    <subcellularLocation>
        <location evidence="1">Membrane</location>
    </subcellularLocation>
</comment>
<keyword evidence="2 6" id="KW-0812">Transmembrane</keyword>
<dbReference type="Pfam" id="PF01490">
    <property type="entry name" value="Aa_trans"/>
    <property type="match status" value="1"/>
</dbReference>
<feature type="domain" description="Amino acid transporter transmembrane" evidence="7">
    <location>
        <begin position="82"/>
        <end position="126"/>
    </location>
</feature>
<evidence type="ECO:0000256" key="2">
    <source>
        <dbReference type="ARBA" id="ARBA00022692"/>
    </source>
</evidence>
<evidence type="ECO:0000256" key="1">
    <source>
        <dbReference type="ARBA" id="ARBA00004370"/>
    </source>
</evidence>